<dbReference type="SMART" id="SM00822">
    <property type="entry name" value="PKS_KR"/>
    <property type="match status" value="1"/>
</dbReference>
<comment type="similarity">
    <text evidence="1 3">Belongs to the short-chain dehydrogenases/reductases (SDR) family.</text>
</comment>
<dbReference type="PRINTS" id="PR00081">
    <property type="entry name" value="GDHRDH"/>
</dbReference>
<keyword evidence="4" id="KW-0472">Membrane</keyword>
<dbReference type="SUPFAM" id="SSF51735">
    <property type="entry name" value="NAD(P)-binding Rossmann-fold domains"/>
    <property type="match status" value="1"/>
</dbReference>
<dbReference type="InterPro" id="IPR057326">
    <property type="entry name" value="KR_dom"/>
</dbReference>
<dbReference type="Proteomes" id="UP000322530">
    <property type="component" value="Unassembled WGS sequence"/>
</dbReference>
<dbReference type="PANTHER" id="PTHR42879:SF2">
    <property type="entry name" value="3-OXOACYL-[ACYL-CARRIER-PROTEIN] REDUCTASE FABG"/>
    <property type="match status" value="1"/>
</dbReference>
<dbReference type="NCBIfam" id="NF009466">
    <property type="entry name" value="PRK12826.1-2"/>
    <property type="match status" value="1"/>
</dbReference>
<dbReference type="GO" id="GO:0016491">
    <property type="term" value="F:oxidoreductase activity"/>
    <property type="evidence" value="ECO:0007669"/>
    <property type="project" value="UniProtKB-KW"/>
</dbReference>
<organism evidence="6 7">
    <name type="scientific">Dictyobacter arantiisoli</name>
    <dbReference type="NCBI Taxonomy" id="2014874"/>
    <lineage>
        <taxon>Bacteria</taxon>
        <taxon>Bacillati</taxon>
        <taxon>Chloroflexota</taxon>
        <taxon>Ktedonobacteria</taxon>
        <taxon>Ktedonobacterales</taxon>
        <taxon>Dictyobacteraceae</taxon>
        <taxon>Dictyobacter</taxon>
    </lineage>
</organism>
<keyword evidence="7" id="KW-1185">Reference proteome</keyword>
<keyword evidence="4" id="KW-1133">Transmembrane helix</keyword>
<dbReference type="OrthoDB" id="125587at2"/>
<feature type="domain" description="Ketoreductase" evidence="5">
    <location>
        <begin position="6"/>
        <end position="186"/>
    </location>
</feature>
<dbReference type="InterPro" id="IPR036291">
    <property type="entry name" value="NAD(P)-bd_dom_sf"/>
</dbReference>
<name>A0A5A5TKZ1_9CHLR</name>
<dbReference type="RefSeq" id="WP_149404429.1">
    <property type="nucleotide sequence ID" value="NZ_BIXY01000126.1"/>
</dbReference>
<evidence type="ECO:0000259" key="5">
    <source>
        <dbReference type="SMART" id="SM00822"/>
    </source>
</evidence>
<feature type="transmembrane region" description="Helical" evidence="4">
    <location>
        <begin position="137"/>
        <end position="157"/>
    </location>
</feature>
<dbReference type="PRINTS" id="PR00080">
    <property type="entry name" value="SDRFAMILY"/>
</dbReference>
<keyword evidence="2" id="KW-0560">Oxidoreductase</keyword>
<evidence type="ECO:0000256" key="3">
    <source>
        <dbReference type="RuleBase" id="RU000363"/>
    </source>
</evidence>
<evidence type="ECO:0000313" key="6">
    <source>
        <dbReference type="EMBL" id="GCF11604.1"/>
    </source>
</evidence>
<dbReference type="EMBL" id="BIXY01000126">
    <property type="protein sequence ID" value="GCF11604.1"/>
    <property type="molecule type" value="Genomic_DNA"/>
</dbReference>
<protein>
    <submittedName>
        <fullName evidence="6">3-oxoacyl-ACP reductase</fullName>
    </submittedName>
</protein>
<dbReference type="InterPro" id="IPR050259">
    <property type="entry name" value="SDR"/>
</dbReference>
<evidence type="ECO:0000256" key="1">
    <source>
        <dbReference type="ARBA" id="ARBA00006484"/>
    </source>
</evidence>
<sequence length="246" mass="25939">MDMRGRVALVTGGSRGIGQAIAVKLAEVGINVAIGYEKDQAKAEEVVQHITALGRRAIAIRTDLRDPQQIATLVQSAEDVLGRIDVLVNNAAIGPQRSLEAITVEEWDQVMEINLRSSFLLSQRVIPGMREQGWGRIILISSVAGFIGGVVGAHYAASKAGQMGLMHALAGSLAPYGVTVNALAPALIEGGGTLPGDEEAHRQLATRIPVGRLGRPEEVADAVLLLIGNAFITSQTIVIDGGLYPR</sequence>
<keyword evidence="4" id="KW-0812">Transmembrane</keyword>
<dbReference type="InterPro" id="IPR002347">
    <property type="entry name" value="SDR_fam"/>
</dbReference>
<evidence type="ECO:0000256" key="2">
    <source>
        <dbReference type="ARBA" id="ARBA00023002"/>
    </source>
</evidence>
<dbReference type="Pfam" id="PF00106">
    <property type="entry name" value="adh_short"/>
    <property type="match status" value="1"/>
</dbReference>
<comment type="caution">
    <text evidence="6">The sequence shown here is derived from an EMBL/GenBank/DDBJ whole genome shotgun (WGS) entry which is preliminary data.</text>
</comment>
<dbReference type="Gene3D" id="3.40.50.720">
    <property type="entry name" value="NAD(P)-binding Rossmann-like Domain"/>
    <property type="match status" value="1"/>
</dbReference>
<reference evidence="6 7" key="1">
    <citation type="submission" date="2019-01" db="EMBL/GenBank/DDBJ databases">
        <title>Draft genome sequence of Dictyobacter sp. Uno17.</title>
        <authorList>
            <person name="Wang C.M."/>
            <person name="Zheng Y."/>
            <person name="Sakai Y."/>
            <person name="Abe K."/>
            <person name="Yokota A."/>
            <person name="Yabe S."/>
        </authorList>
    </citation>
    <scope>NUCLEOTIDE SEQUENCE [LARGE SCALE GENOMIC DNA]</scope>
    <source>
        <strain evidence="6 7">Uno17</strain>
    </source>
</reference>
<evidence type="ECO:0000256" key="4">
    <source>
        <dbReference type="SAM" id="Phobius"/>
    </source>
</evidence>
<dbReference type="FunFam" id="3.40.50.720:FF:000173">
    <property type="entry name" value="3-oxoacyl-[acyl-carrier protein] reductase"/>
    <property type="match status" value="1"/>
</dbReference>
<dbReference type="AlphaFoldDB" id="A0A5A5TKZ1"/>
<evidence type="ECO:0000313" key="7">
    <source>
        <dbReference type="Proteomes" id="UP000322530"/>
    </source>
</evidence>
<dbReference type="PANTHER" id="PTHR42879">
    <property type="entry name" value="3-OXOACYL-(ACYL-CARRIER-PROTEIN) REDUCTASE"/>
    <property type="match status" value="1"/>
</dbReference>
<proteinExistence type="inferred from homology"/>
<accession>A0A5A5TKZ1</accession>
<gene>
    <name evidence="6" type="ORF">KDI_51680</name>
</gene>